<protein>
    <submittedName>
        <fullName evidence="2">Phosphate-selective porin O and P</fullName>
    </submittedName>
</protein>
<dbReference type="GeneID" id="47724220"/>
<keyword evidence="1" id="KW-0732">Signal</keyword>
<dbReference type="KEGG" id="tmar:MARIT_2764"/>
<dbReference type="Pfam" id="PF07396">
    <property type="entry name" value="Porin_O_P"/>
    <property type="match status" value="1"/>
</dbReference>
<dbReference type="AlphaFoldDB" id="A0A2H1ED23"/>
<gene>
    <name evidence="2" type="ORF">MARIT_2764</name>
</gene>
<name>A0A2H1ED23_9FLAO</name>
<dbReference type="OrthoDB" id="5442696at2"/>
<dbReference type="SUPFAM" id="SSF56935">
    <property type="entry name" value="Porins"/>
    <property type="match status" value="1"/>
</dbReference>
<organism evidence="2 3">
    <name type="scientific">Tenacibaculum maritimum NCIMB 2154</name>
    <dbReference type="NCBI Taxonomy" id="1349785"/>
    <lineage>
        <taxon>Bacteria</taxon>
        <taxon>Pseudomonadati</taxon>
        <taxon>Bacteroidota</taxon>
        <taxon>Flavobacteriia</taxon>
        <taxon>Flavobacteriales</taxon>
        <taxon>Flavobacteriaceae</taxon>
        <taxon>Tenacibaculum</taxon>
    </lineage>
</organism>
<keyword evidence="3" id="KW-1185">Reference proteome</keyword>
<evidence type="ECO:0000313" key="2">
    <source>
        <dbReference type="EMBL" id="SFZ84471.1"/>
    </source>
</evidence>
<dbReference type="Gene3D" id="2.40.160.10">
    <property type="entry name" value="Porin"/>
    <property type="match status" value="1"/>
</dbReference>
<feature type="chain" id="PRO_5013769513" evidence="1">
    <location>
        <begin position="23"/>
        <end position="400"/>
    </location>
</feature>
<proteinExistence type="predicted"/>
<dbReference type="STRING" id="1349785.GCA_000509405_01757"/>
<dbReference type="InterPro" id="IPR023614">
    <property type="entry name" value="Porin_dom_sf"/>
</dbReference>
<dbReference type="RefSeq" id="WP_100211765.1">
    <property type="nucleotide sequence ID" value="NZ_CP138495.1"/>
</dbReference>
<sequence length="400" mass="45036">MKFKTLLTSVSMLMLCSMQAQQKQSPKFGKGLFNLVGKENSWSMNIGARMQFLTIAKWDSDADGLSNPSSSFLVRRARLKFNGFAFSPTLKYKLELGLTNNDIGGVSEFTNNAPRYILDAVVKWNFYHNFELWAGQTKLPGNRERVVSSGNLQLVDRSLLNSRFNIDRDLGLQFRHHFRLSKNIIVKEVLSIAQGEGRNITTGNLGGHQYTARVEVLPFGEFSSKGDYKGGDLKREKKPKLAIGGSYDFNNNAVKNRSNQGSYMKNDIGFYETNITTVFVDAMFKYKGFSFMGEYAYRDAKDPIAKNSDGSLTGDQVQVGSGVNLQTGYLFPSNWELSGRYTNISLDKAITAKNPENQYTLGLSKYVAGHKLKIQTDVSYLDLDIKPNQLMYHLQVDIHF</sequence>
<evidence type="ECO:0000256" key="1">
    <source>
        <dbReference type="SAM" id="SignalP"/>
    </source>
</evidence>
<evidence type="ECO:0000313" key="3">
    <source>
        <dbReference type="Proteomes" id="UP000231564"/>
    </source>
</evidence>
<reference evidence="2 3" key="1">
    <citation type="submission" date="2016-11" db="EMBL/GenBank/DDBJ databases">
        <authorList>
            <person name="Jaros S."/>
            <person name="Januszkiewicz K."/>
            <person name="Wedrychowicz H."/>
        </authorList>
    </citation>
    <scope>NUCLEOTIDE SEQUENCE [LARGE SCALE GENOMIC DNA]</scope>
    <source>
        <strain evidence="2">NCIMB 2154T</strain>
    </source>
</reference>
<dbReference type="Proteomes" id="UP000231564">
    <property type="component" value="Chromosome MARIT"/>
</dbReference>
<dbReference type="EMBL" id="LT634361">
    <property type="protein sequence ID" value="SFZ84471.1"/>
    <property type="molecule type" value="Genomic_DNA"/>
</dbReference>
<feature type="signal peptide" evidence="1">
    <location>
        <begin position="1"/>
        <end position="22"/>
    </location>
</feature>
<accession>A0A2H1ED23</accession>
<dbReference type="InterPro" id="IPR010870">
    <property type="entry name" value="Porin_O/P"/>
</dbReference>